<dbReference type="RefSeq" id="WP_035400695.1">
    <property type="nucleotide sequence ID" value="NZ_KI270975.1"/>
</dbReference>
<accession>U2QZQ9</accession>
<dbReference type="OrthoDB" id="1656022at2"/>
<proteinExistence type="predicted"/>
<dbReference type="Proteomes" id="UP000016658">
    <property type="component" value="Unassembled WGS sequence"/>
</dbReference>
<name>U2QZQ9_9FIRM</name>
<gene>
    <name evidence="2" type="ORF">HMPREF0367_00352</name>
</gene>
<protein>
    <submittedName>
        <fullName evidence="2">Uncharacterized protein</fullName>
    </submittedName>
</protein>
<evidence type="ECO:0000313" key="3">
    <source>
        <dbReference type="Proteomes" id="UP000016658"/>
    </source>
</evidence>
<evidence type="ECO:0000313" key="2">
    <source>
        <dbReference type="EMBL" id="ERK46803.1"/>
    </source>
</evidence>
<comment type="caution">
    <text evidence="2">The sequence shown here is derived from an EMBL/GenBank/DDBJ whole genome shotgun (WGS) entry which is preliminary data.</text>
</comment>
<sequence>MNTAINLKKIFYGILTSFLVICMSIMPTYAMEETTESYISVPVNETEVWVFPTKDDYESYLEDIKLQENTSDVTTRAVTEHELSRTTWYHKWICYHWFTPSWTTASVYTLNAGMTVSGTIGASYGGINFNLSLSRTEGVSTTIPADSSRYSRLSLSGDFLVKKMVRFYSDNSGVYDQYNYISYNVLNSYIDVTYR</sequence>
<keyword evidence="1" id="KW-0812">Transmembrane</keyword>
<organism evidence="2 3">
    <name type="scientific">Faecalitalea cylindroides ATCC 27803</name>
    <dbReference type="NCBI Taxonomy" id="649755"/>
    <lineage>
        <taxon>Bacteria</taxon>
        <taxon>Bacillati</taxon>
        <taxon>Bacillota</taxon>
        <taxon>Erysipelotrichia</taxon>
        <taxon>Erysipelotrichales</taxon>
        <taxon>Erysipelotrichaceae</taxon>
        <taxon>Faecalitalea</taxon>
    </lineage>
</organism>
<keyword evidence="1" id="KW-1133">Transmembrane helix</keyword>
<keyword evidence="1" id="KW-0472">Membrane</keyword>
<dbReference type="EMBL" id="AWVI01000018">
    <property type="protein sequence ID" value="ERK46803.1"/>
    <property type="molecule type" value="Genomic_DNA"/>
</dbReference>
<evidence type="ECO:0000256" key="1">
    <source>
        <dbReference type="SAM" id="Phobius"/>
    </source>
</evidence>
<dbReference type="AlphaFoldDB" id="U2QZQ9"/>
<dbReference type="HOGENOM" id="CLU_1394501_0_0_9"/>
<feature type="transmembrane region" description="Helical" evidence="1">
    <location>
        <begin position="12"/>
        <end position="31"/>
    </location>
</feature>
<reference evidence="2 3" key="1">
    <citation type="submission" date="2013-06" db="EMBL/GenBank/DDBJ databases">
        <authorList>
            <person name="Weinstock G."/>
            <person name="Sodergren E."/>
            <person name="Lobos E.A."/>
            <person name="Fulton L."/>
            <person name="Fulton R."/>
            <person name="Courtney L."/>
            <person name="Fronick C."/>
            <person name="O'Laughlin M."/>
            <person name="Godfrey J."/>
            <person name="Wilson R.M."/>
            <person name="Miner T."/>
            <person name="Farmer C."/>
            <person name="Delehaunty K."/>
            <person name="Cordes M."/>
            <person name="Minx P."/>
            <person name="Tomlinson C."/>
            <person name="Chen J."/>
            <person name="Wollam A."/>
            <person name="Pepin K.H."/>
            <person name="Bhonagiri V."/>
            <person name="Zhang X."/>
            <person name="Warren W."/>
            <person name="Mitreva M."/>
            <person name="Mardis E.R."/>
            <person name="Wilson R.K."/>
        </authorList>
    </citation>
    <scope>NUCLEOTIDE SEQUENCE [LARGE SCALE GENOMIC DNA]</scope>
    <source>
        <strain evidence="2 3">ATCC 27803</strain>
    </source>
</reference>